<reference evidence="1 2" key="1">
    <citation type="submission" date="2011-02" db="EMBL/GenBank/DDBJ databases">
        <title>The Genome Sequence of Sphaeroforma arctica JP610.</title>
        <authorList>
            <consortium name="The Broad Institute Genome Sequencing Platform"/>
            <person name="Russ C."/>
            <person name="Cuomo C."/>
            <person name="Young S.K."/>
            <person name="Zeng Q."/>
            <person name="Gargeya S."/>
            <person name="Alvarado L."/>
            <person name="Berlin A."/>
            <person name="Chapman S.B."/>
            <person name="Chen Z."/>
            <person name="Freedman E."/>
            <person name="Gellesch M."/>
            <person name="Goldberg J."/>
            <person name="Griggs A."/>
            <person name="Gujja S."/>
            <person name="Heilman E."/>
            <person name="Heiman D."/>
            <person name="Howarth C."/>
            <person name="Mehta T."/>
            <person name="Neiman D."/>
            <person name="Pearson M."/>
            <person name="Roberts A."/>
            <person name="Saif S."/>
            <person name="Shea T."/>
            <person name="Shenoy N."/>
            <person name="Sisk P."/>
            <person name="Stolte C."/>
            <person name="Sykes S."/>
            <person name="White J."/>
            <person name="Yandava C."/>
            <person name="Burger G."/>
            <person name="Gray M.W."/>
            <person name="Holland P.W.H."/>
            <person name="King N."/>
            <person name="Lang F.B.F."/>
            <person name="Roger A.J."/>
            <person name="Ruiz-Trillo I."/>
            <person name="Haas B."/>
            <person name="Nusbaum C."/>
            <person name="Birren B."/>
        </authorList>
    </citation>
    <scope>NUCLEOTIDE SEQUENCE [LARGE SCALE GENOMIC DNA]</scope>
    <source>
        <strain evidence="1 2">JP610</strain>
    </source>
</reference>
<accession>A0A0L0FHV2</accession>
<dbReference type="SUPFAM" id="SSF57850">
    <property type="entry name" value="RING/U-box"/>
    <property type="match status" value="1"/>
</dbReference>
<dbReference type="OrthoDB" id="4062651at2759"/>
<sequence>MANYLDSVNFFRTTIANSSETSGAAAVASSDRKECIRKHVRHIQEEILNLRCPKCMQVFTTFDGCFALHCHRCQTGFCAWCLGDCHHDAHGHVSNCIRNPKHGTKTNHQYFNTIECFEQVHIMRRGKAVVQYVANIEDKRIAREVAESIKPECKRLGFSLDYAASEEALKSVMP</sequence>
<name>A0A0L0FHV2_9EUKA</name>
<dbReference type="AlphaFoldDB" id="A0A0L0FHV2"/>
<dbReference type="Proteomes" id="UP000054560">
    <property type="component" value="Unassembled WGS sequence"/>
</dbReference>
<evidence type="ECO:0008006" key="3">
    <source>
        <dbReference type="Google" id="ProtNLM"/>
    </source>
</evidence>
<evidence type="ECO:0000313" key="2">
    <source>
        <dbReference type="Proteomes" id="UP000054560"/>
    </source>
</evidence>
<dbReference type="EMBL" id="KQ243535">
    <property type="protein sequence ID" value="KNC75588.1"/>
    <property type="molecule type" value="Genomic_DNA"/>
</dbReference>
<dbReference type="GeneID" id="25912395"/>
<keyword evidence="2" id="KW-1185">Reference proteome</keyword>
<evidence type="ECO:0000313" key="1">
    <source>
        <dbReference type="EMBL" id="KNC75588.1"/>
    </source>
</evidence>
<proteinExistence type="predicted"/>
<protein>
    <recommendedName>
        <fullName evidence="3">IBR domain-containing protein</fullName>
    </recommendedName>
</protein>
<gene>
    <name evidence="1" type="ORF">SARC_11891</name>
</gene>
<dbReference type="RefSeq" id="XP_014149490.1">
    <property type="nucleotide sequence ID" value="XM_014294015.1"/>
</dbReference>
<dbReference type="eggNOG" id="ENOG502S8YG">
    <property type="taxonomic scope" value="Eukaryota"/>
</dbReference>
<organism evidence="1 2">
    <name type="scientific">Sphaeroforma arctica JP610</name>
    <dbReference type="NCBI Taxonomy" id="667725"/>
    <lineage>
        <taxon>Eukaryota</taxon>
        <taxon>Ichthyosporea</taxon>
        <taxon>Ichthyophonida</taxon>
        <taxon>Sphaeroforma</taxon>
    </lineage>
</organism>